<dbReference type="EMBL" id="LDXT01000083">
    <property type="protein sequence ID" value="KRT55157.1"/>
    <property type="molecule type" value="Genomic_DNA"/>
</dbReference>
<comment type="caution">
    <text evidence="5">The sequence shown here is derived from an EMBL/GenBank/DDBJ whole genome shotgun (WGS) entry which is preliminary data.</text>
</comment>
<dbReference type="SUPFAM" id="SSF55486">
    <property type="entry name" value="Metalloproteases ('zincins'), catalytic domain"/>
    <property type="match status" value="1"/>
</dbReference>
<name>A0A0T5Z8N2_9GAMM</name>
<evidence type="ECO:0000313" key="6">
    <source>
        <dbReference type="Proteomes" id="UP000051276"/>
    </source>
</evidence>
<feature type="signal peptide" evidence="2">
    <location>
        <begin position="1"/>
        <end position="23"/>
    </location>
</feature>
<dbReference type="Proteomes" id="UP000051276">
    <property type="component" value="Unassembled WGS sequence"/>
</dbReference>
<keyword evidence="7" id="KW-1185">Reference proteome</keyword>
<keyword evidence="2" id="KW-0732">Signal</keyword>
<dbReference type="GO" id="GO:0016798">
    <property type="term" value="F:hydrolase activity, acting on glycosyl bonds"/>
    <property type="evidence" value="ECO:0007669"/>
    <property type="project" value="InterPro"/>
</dbReference>
<dbReference type="Pfam" id="PF02018">
    <property type="entry name" value="CBM_4_9"/>
    <property type="match status" value="2"/>
</dbReference>
<evidence type="ECO:0000256" key="2">
    <source>
        <dbReference type="SAM" id="SignalP"/>
    </source>
</evidence>
<dbReference type="AlphaFoldDB" id="A0A0T5Z8N2"/>
<reference evidence="6 7" key="1">
    <citation type="submission" date="2015-11" db="EMBL/GenBank/DDBJ databases">
        <title>The genome of Candidatus Endoriftia persephone in Ridgeia piscesae and population structure of the North Eastern Pacific vestimentiferan symbionts.</title>
        <authorList>
            <person name="Perez M."/>
            <person name="Juniper K.S."/>
        </authorList>
    </citation>
    <scope>NUCLEOTIDE SEQUENCE [LARGE SCALE GENOMIC DNA]</scope>
    <source>
        <strain evidence="5">Ind10</strain>
        <strain evidence="4">Ind11</strain>
    </source>
</reference>
<keyword evidence="1" id="KW-0378">Hydrolase</keyword>
<dbReference type="GO" id="GO:0008237">
    <property type="term" value="F:metallopeptidase activity"/>
    <property type="evidence" value="ECO:0007669"/>
    <property type="project" value="InterPro"/>
</dbReference>
<dbReference type="PATRIC" id="fig|54398.3.peg.1916"/>
<protein>
    <submittedName>
        <fullName evidence="5">Peptidyl-Asp metalloendopeptidase Metallo peptidase MEROPS family M72</fullName>
    </submittedName>
    <submittedName>
        <fullName evidence="4">Peptidyl-Asp metalloendopeptidase/Metallo peptidase/MEROPS family M72</fullName>
    </submittedName>
</protein>
<evidence type="ECO:0000259" key="3">
    <source>
        <dbReference type="Pfam" id="PF02018"/>
    </source>
</evidence>
<evidence type="ECO:0000313" key="7">
    <source>
        <dbReference type="Proteomes" id="UP000051634"/>
    </source>
</evidence>
<dbReference type="RefSeq" id="WP_232433014.1">
    <property type="nucleotide sequence ID" value="NZ_KQ557028.1"/>
</dbReference>
<feature type="chain" id="PRO_5010437724" evidence="2">
    <location>
        <begin position="24"/>
        <end position="569"/>
    </location>
</feature>
<feature type="domain" description="CBM-cenC" evidence="3">
    <location>
        <begin position="265"/>
        <end position="397"/>
    </location>
</feature>
<dbReference type="Proteomes" id="UP000051634">
    <property type="component" value="Unassembled WGS sequence"/>
</dbReference>
<evidence type="ECO:0000313" key="4">
    <source>
        <dbReference type="EMBL" id="KRT55157.1"/>
    </source>
</evidence>
<dbReference type="EMBL" id="LMXI01000207">
    <property type="protein sequence ID" value="KRT59091.1"/>
    <property type="molecule type" value="Genomic_DNA"/>
</dbReference>
<dbReference type="InterPro" id="IPR008979">
    <property type="entry name" value="Galactose-bd-like_sf"/>
</dbReference>
<dbReference type="STRING" id="54398.Ga0074115_11453"/>
<dbReference type="InterPro" id="IPR003305">
    <property type="entry name" value="CenC_carb-bd"/>
</dbReference>
<organism evidence="5 6">
    <name type="scientific">endosymbiont of Ridgeia piscesae</name>
    <dbReference type="NCBI Taxonomy" id="54398"/>
    <lineage>
        <taxon>Bacteria</taxon>
        <taxon>Pseudomonadati</taxon>
        <taxon>Pseudomonadota</taxon>
        <taxon>Gammaproteobacteria</taxon>
        <taxon>sulfur-oxidizing symbionts</taxon>
    </lineage>
</organism>
<feature type="domain" description="CBM-cenC" evidence="3">
    <location>
        <begin position="424"/>
        <end position="552"/>
    </location>
</feature>
<dbReference type="InterPro" id="IPR024079">
    <property type="entry name" value="MetalloPept_cat_dom_sf"/>
</dbReference>
<proteinExistence type="predicted"/>
<accession>A0A0T5Z8N2</accession>
<dbReference type="Gene3D" id="2.60.120.260">
    <property type="entry name" value="Galactose-binding domain-like"/>
    <property type="match status" value="2"/>
</dbReference>
<dbReference type="SUPFAM" id="SSF49785">
    <property type="entry name" value="Galactose-binding domain-like"/>
    <property type="match status" value="2"/>
</dbReference>
<dbReference type="Gene3D" id="3.40.390.10">
    <property type="entry name" value="Collagenase (Catalytic Domain)"/>
    <property type="match status" value="1"/>
</dbReference>
<gene>
    <name evidence="4" type="ORF">Ga0074115_11453</name>
    <name evidence="5" type="ORF">Ga0076813_14873</name>
</gene>
<sequence length="569" mass="61264">MKPTALKLTAAALASALSMPAMAEIITVDVLGLYTKDLTDAGKDGPTRLAAMVEFANQALENSQVDMRYRLVHTQQVDLVNDGNTDGDALDAVTNDSGVAALRDQYGADMVSMITNTGPYCGIAWVGQGDSNGTFRSYAKNYAYSVTGYTCVSSFAHELGHNLSLGHSRKQGSTGNLYEHGVGYGIDNTFVTLMAYESAFSTYNEQQLHSNPDLSTCVDLPCGVPHDQAGSSDASFSLRAAAPQAATWRPTVVDGGGSKPGTATELATNGNFDSLDGWSVFPSDSWGTLSQTEDLVDSVAAAAVSGRRSSVAGPFQTLDVANIEAGTTYNFTAWAKLGEGTYSRQRAYAYLYTKDANNRGRWHRLARTSIVQNEWTKLQGSFTAGDIALSSAKLLIWGPSRRNDFLVDEVSFSSAASTPTTPTNLVANADFESNADGWNGKYGAQLATVADGYGDSMQSLSMTNRRRWYSGASYDLTGSLENGKTYSISAKVKTAEENQRGRIYLLIRANNRYRWYFVKRQDVGTNWSELSGEKTINVSGDIQSAQVVFMVGNSGVDSQMDDVVVQVVE</sequence>
<evidence type="ECO:0000313" key="5">
    <source>
        <dbReference type="EMBL" id="KRT59091.1"/>
    </source>
</evidence>
<dbReference type="Pfam" id="PF13582">
    <property type="entry name" value="Reprolysin_3"/>
    <property type="match status" value="1"/>
</dbReference>
<evidence type="ECO:0000256" key="1">
    <source>
        <dbReference type="ARBA" id="ARBA00022801"/>
    </source>
</evidence>